<protein>
    <submittedName>
        <fullName evidence="2">Uncharacterized protein</fullName>
    </submittedName>
</protein>
<reference evidence="2" key="1">
    <citation type="submission" date="2018-01" db="EMBL/GenBank/DDBJ databases">
        <title>An insight into the sialome of Amazonian anophelines.</title>
        <authorList>
            <person name="Ribeiro J.M."/>
            <person name="Scarpassa V."/>
            <person name="Calvo E."/>
        </authorList>
    </citation>
    <scope>NUCLEOTIDE SEQUENCE</scope>
</reference>
<keyword evidence="1" id="KW-0472">Membrane</keyword>
<name>A0A2M4DQZ2_ANODA</name>
<evidence type="ECO:0000256" key="1">
    <source>
        <dbReference type="SAM" id="Phobius"/>
    </source>
</evidence>
<dbReference type="EMBL" id="GGFL01015763">
    <property type="protein sequence ID" value="MBW79941.1"/>
    <property type="molecule type" value="Transcribed_RNA"/>
</dbReference>
<accession>A0A2M4DQZ2</accession>
<sequence length="80" mass="9047">MAMDQVDLMLEVVGLVCVAMDGTSALYSRSVLNNKTPWYLSPALVVPLLCDLVSWLCYWCGRIRIILVYRTVAFRLECST</sequence>
<keyword evidence="1" id="KW-1133">Transmembrane helix</keyword>
<proteinExistence type="predicted"/>
<dbReference type="AlphaFoldDB" id="A0A2M4DQZ2"/>
<organism evidence="2">
    <name type="scientific">Anopheles darlingi</name>
    <name type="common">Mosquito</name>
    <dbReference type="NCBI Taxonomy" id="43151"/>
    <lineage>
        <taxon>Eukaryota</taxon>
        <taxon>Metazoa</taxon>
        <taxon>Ecdysozoa</taxon>
        <taxon>Arthropoda</taxon>
        <taxon>Hexapoda</taxon>
        <taxon>Insecta</taxon>
        <taxon>Pterygota</taxon>
        <taxon>Neoptera</taxon>
        <taxon>Endopterygota</taxon>
        <taxon>Diptera</taxon>
        <taxon>Nematocera</taxon>
        <taxon>Culicoidea</taxon>
        <taxon>Culicidae</taxon>
        <taxon>Anophelinae</taxon>
        <taxon>Anopheles</taxon>
    </lineage>
</organism>
<keyword evidence="1" id="KW-0812">Transmembrane</keyword>
<evidence type="ECO:0000313" key="2">
    <source>
        <dbReference type="EMBL" id="MBW79941.1"/>
    </source>
</evidence>
<feature type="transmembrane region" description="Helical" evidence="1">
    <location>
        <begin position="38"/>
        <end position="60"/>
    </location>
</feature>